<evidence type="ECO:0000313" key="18">
    <source>
        <dbReference type="Proteomes" id="UP000002279"/>
    </source>
</evidence>
<evidence type="ECO:0000256" key="14">
    <source>
        <dbReference type="SAM" id="MobiDB-lite"/>
    </source>
</evidence>
<comment type="function">
    <text evidence="11">May be required to maintain the proliferative capacity of stem cells. Stabilizes MDM2 by preventing its ubiquitination, and hence proteasomal degradation.</text>
</comment>
<feature type="compositionally biased region" description="Basic and acidic residues" evidence="14">
    <location>
        <begin position="99"/>
        <end position="113"/>
    </location>
</feature>
<dbReference type="GO" id="GO:0048027">
    <property type="term" value="F:mRNA 5'-UTR binding"/>
    <property type="evidence" value="ECO:0007669"/>
    <property type="project" value="Ensembl"/>
</dbReference>
<dbReference type="KEGG" id="oaa:100092382"/>
<dbReference type="GO" id="GO:0005694">
    <property type="term" value="C:chromosome"/>
    <property type="evidence" value="ECO:0007669"/>
    <property type="project" value="Ensembl"/>
</dbReference>
<comment type="subcellular location">
    <subcellularLocation>
        <location evidence="1">Nucleus</location>
        <location evidence="1">Nucleolus</location>
    </subcellularLocation>
</comment>
<gene>
    <name evidence="17" type="primary">GNL3</name>
</gene>
<dbReference type="PRINTS" id="PR00326">
    <property type="entry name" value="GTP1OBG"/>
</dbReference>
<dbReference type="STRING" id="9258.ENSOANP00000021211"/>
<keyword evidence="9" id="KW-0342">GTP-binding</keyword>
<dbReference type="InterPro" id="IPR014813">
    <property type="entry name" value="Gnl3_N_dom"/>
</dbReference>
<organism evidence="17 18">
    <name type="scientific">Ornithorhynchus anatinus</name>
    <name type="common">Duckbill platypus</name>
    <dbReference type="NCBI Taxonomy" id="9258"/>
    <lineage>
        <taxon>Eukaryota</taxon>
        <taxon>Metazoa</taxon>
        <taxon>Chordata</taxon>
        <taxon>Craniata</taxon>
        <taxon>Vertebrata</taxon>
        <taxon>Euteleostomi</taxon>
        <taxon>Mammalia</taxon>
        <taxon>Monotremata</taxon>
        <taxon>Ornithorhynchidae</taxon>
        <taxon>Ornithorhynchus</taxon>
    </lineage>
</organism>
<dbReference type="InterPro" id="IPR006073">
    <property type="entry name" value="GTP-bd"/>
</dbReference>
<evidence type="ECO:0000256" key="9">
    <source>
        <dbReference type="ARBA" id="ARBA00023134"/>
    </source>
</evidence>
<dbReference type="InParanoid" id="F7FIF4"/>
<reference evidence="17" key="2">
    <citation type="submission" date="2025-08" db="UniProtKB">
        <authorList>
            <consortium name="Ensembl"/>
        </authorList>
    </citation>
    <scope>IDENTIFICATION</scope>
    <source>
        <strain evidence="17">Glennie</strain>
    </source>
</reference>
<evidence type="ECO:0000256" key="8">
    <source>
        <dbReference type="ARBA" id="ARBA00023054"/>
    </source>
</evidence>
<dbReference type="Gene3D" id="1.10.1580.10">
    <property type="match status" value="1"/>
</dbReference>
<feature type="compositionally biased region" description="Basic and acidic residues" evidence="14">
    <location>
        <begin position="505"/>
        <end position="519"/>
    </location>
</feature>
<dbReference type="GO" id="GO:1902895">
    <property type="term" value="P:positive regulation of miRNA transcription"/>
    <property type="evidence" value="ECO:0007669"/>
    <property type="project" value="Ensembl"/>
</dbReference>
<dbReference type="GeneTree" id="ENSGT00940000158320"/>
<dbReference type="CDD" id="cd04178">
    <property type="entry name" value="Nucleostemin_like"/>
    <property type="match status" value="1"/>
</dbReference>
<evidence type="ECO:0000313" key="17">
    <source>
        <dbReference type="Ensembl" id="ENSOANP00000021211.2"/>
    </source>
</evidence>
<evidence type="ECO:0000256" key="2">
    <source>
        <dbReference type="ARBA" id="ARBA00016532"/>
    </source>
</evidence>
<dbReference type="Proteomes" id="UP000002279">
    <property type="component" value="Chromosome X1"/>
</dbReference>
<dbReference type="GeneID" id="100092382"/>
<evidence type="ECO:0000259" key="16">
    <source>
        <dbReference type="Pfam" id="PF08701"/>
    </source>
</evidence>
<keyword evidence="4" id="KW-0597">Phosphoprotein</keyword>
<dbReference type="GO" id="GO:1904816">
    <property type="term" value="P:positive regulation of protein localization to chromosome, telomeric region"/>
    <property type="evidence" value="ECO:0007669"/>
    <property type="project" value="Ensembl"/>
</dbReference>
<dbReference type="FunCoup" id="F7FIF4">
    <property type="interactions" value="1591"/>
</dbReference>
<dbReference type="Gene3D" id="3.40.50.300">
    <property type="entry name" value="P-loop containing nucleotide triphosphate hydrolases"/>
    <property type="match status" value="1"/>
</dbReference>
<evidence type="ECO:0000256" key="11">
    <source>
        <dbReference type="ARBA" id="ARBA00055611"/>
    </source>
</evidence>
<feature type="domain" description="G" evidence="15">
    <location>
        <begin position="258"/>
        <end position="321"/>
    </location>
</feature>
<keyword evidence="8" id="KW-0175">Coiled coil</keyword>
<dbReference type="Ensembl" id="ENSOANT00000021214.4">
    <property type="protein sequence ID" value="ENSOANP00000021211.2"/>
    <property type="gene ID" value="ENSOANG00000013437.4"/>
</dbReference>
<dbReference type="InterPro" id="IPR023179">
    <property type="entry name" value="GTP-bd_ortho_bundle_sf"/>
</dbReference>
<dbReference type="PANTHER" id="PTHR11089:SF11">
    <property type="entry name" value="GUANINE NUCLEOTIDE-BINDING PROTEIN-LIKE 3"/>
    <property type="match status" value="1"/>
</dbReference>
<keyword evidence="7" id="KW-0007">Acetylation</keyword>
<dbReference type="OMA" id="FKLDGLW"/>
<dbReference type="PANTHER" id="PTHR11089">
    <property type="entry name" value="GTP-BINDING PROTEIN-RELATED"/>
    <property type="match status" value="1"/>
</dbReference>
<dbReference type="GO" id="GO:0033235">
    <property type="term" value="P:positive regulation of protein sumoylation"/>
    <property type="evidence" value="ECO:0007669"/>
    <property type="project" value="Ensembl"/>
</dbReference>
<evidence type="ECO:0000256" key="7">
    <source>
        <dbReference type="ARBA" id="ARBA00022990"/>
    </source>
</evidence>
<dbReference type="SUPFAM" id="SSF52540">
    <property type="entry name" value="P-loop containing nucleoside triphosphate hydrolases"/>
    <property type="match status" value="1"/>
</dbReference>
<feature type="compositionally biased region" description="Basic residues" evidence="14">
    <location>
        <begin position="1"/>
        <end position="45"/>
    </location>
</feature>
<feature type="region of interest" description="Disordered" evidence="14">
    <location>
        <begin position="1"/>
        <end position="125"/>
    </location>
</feature>
<dbReference type="GO" id="GO:0032206">
    <property type="term" value="P:positive regulation of telomere maintenance"/>
    <property type="evidence" value="ECO:0007669"/>
    <property type="project" value="Ensembl"/>
</dbReference>
<dbReference type="GO" id="GO:0005730">
    <property type="term" value="C:nucleolus"/>
    <property type="evidence" value="ECO:0000318"/>
    <property type="project" value="GO_Central"/>
</dbReference>
<evidence type="ECO:0000256" key="12">
    <source>
        <dbReference type="ARBA" id="ARBA00079460"/>
    </source>
</evidence>
<keyword evidence="10" id="KW-0539">Nucleus</keyword>
<evidence type="ECO:0000256" key="6">
    <source>
        <dbReference type="ARBA" id="ARBA00022843"/>
    </source>
</evidence>
<evidence type="ECO:0000256" key="3">
    <source>
        <dbReference type="ARBA" id="ARBA00022499"/>
    </source>
</evidence>
<dbReference type="GO" id="GO:0016604">
    <property type="term" value="C:nuclear body"/>
    <property type="evidence" value="ECO:0007669"/>
    <property type="project" value="Ensembl"/>
</dbReference>
<evidence type="ECO:0000256" key="13">
    <source>
        <dbReference type="ARBA" id="ARBA00080023"/>
    </source>
</evidence>
<name>F7FIF4_ORNAN</name>
<dbReference type="OrthoDB" id="444945at2759"/>
<keyword evidence="6" id="KW-0832">Ubl conjugation</keyword>
<evidence type="ECO:0000256" key="1">
    <source>
        <dbReference type="ARBA" id="ARBA00004604"/>
    </source>
</evidence>
<dbReference type="GO" id="GO:0030496">
    <property type="term" value="C:midbody"/>
    <property type="evidence" value="ECO:0007669"/>
    <property type="project" value="Ensembl"/>
</dbReference>
<feature type="compositionally biased region" description="Acidic residues" evidence="14">
    <location>
        <begin position="475"/>
        <end position="499"/>
    </location>
</feature>
<dbReference type="RefSeq" id="XP_001513986.1">
    <property type="nucleotide sequence ID" value="XM_001513936.5"/>
</dbReference>
<dbReference type="InterPro" id="IPR050755">
    <property type="entry name" value="TRAFAC_YlqF/YawG_RiboMat"/>
</dbReference>
<dbReference type="InterPro" id="IPR027417">
    <property type="entry name" value="P-loop_NTPase"/>
</dbReference>
<feature type="compositionally biased region" description="Basic and acidic residues" evidence="14">
    <location>
        <begin position="59"/>
        <end position="92"/>
    </location>
</feature>
<proteinExistence type="predicted"/>
<keyword evidence="3" id="KW-1017">Isopeptide bond</keyword>
<protein>
    <recommendedName>
        <fullName evidence="2">Guanine nucleotide-binding protein-like 3</fullName>
    </recommendedName>
    <alternativeName>
        <fullName evidence="13">Nucleolar GTP-binding protein 3</fullName>
    </alternativeName>
    <alternativeName>
        <fullName evidence="12">Nucleostemin</fullName>
    </alternativeName>
</protein>
<dbReference type="HOGENOM" id="CLU_011106_5_6_1"/>
<dbReference type="FunFam" id="1.10.1580.10:FF:000002">
    <property type="entry name" value="Guanine nucleotide-binding protein-like 3 (nucleolar)-like"/>
    <property type="match status" value="1"/>
</dbReference>
<dbReference type="Bgee" id="ENSOANG00000013437">
    <property type="expression patterns" value="Expressed in fibroblast and 8 other cell types or tissues"/>
</dbReference>
<keyword evidence="18" id="KW-1185">Reference proteome</keyword>
<feature type="domain" description="Guanine nucleotide-binding protein-like 3 N-terminal" evidence="16">
    <location>
        <begin position="15"/>
        <end position="88"/>
    </location>
</feature>
<reference evidence="17 18" key="1">
    <citation type="journal article" date="2008" name="Nature">
        <title>Genome analysis of the platypus reveals unique signatures of evolution.</title>
        <authorList>
            <person name="Warren W.C."/>
            <person name="Hillier L.W."/>
            <person name="Marshall Graves J.A."/>
            <person name="Birney E."/>
            <person name="Ponting C.P."/>
            <person name="Grutzner F."/>
            <person name="Belov K."/>
            <person name="Miller W."/>
            <person name="Clarke L."/>
            <person name="Chinwalla A.T."/>
            <person name="Yang S.P."/>
            <person name="Heger A."/>
            <person name="Locke D.P."/>
            <person name="Miethke P."/>
            <person name="Waters P.D."/>
            <person name="Veyrunes F."/>
            <person name="Fulton L."/>
            <person name="Fulton B."/>
            <person name="Graves T."/>
            <person name="Wallis J."/>
            <person name="Puente X.S."/>
            <person name="Lopez-Otin C."/>
            <person name="Ordonez G.R."/>
            <person name="Eichler E.E."/>
            <person name="Chen L."/>
            <person name="Cheng Z."/>
            <person name="Deakin J.E."/>
            <person name="Alsop A."/>
            <person name="Thompson K."/>
            <person name="Kirby P."/>
            <person name="Papenfuss A.T."/>
            <person name="Wakefield M.J."/>
            <person name="Olender T."/>
            <person name="Lancet D."/>
            <person name="Huttley G.A."/>
            <person name="Smit A.F."/>
            <person name="Pask A."/>
            <person name="Temple-Smith P."/>
            <person name="Batzer M.A."/>
            <person name="Walker J.A."/>
            <person name="Konkel M.K."/>
            <person name="Harris R.S."/>
            <person name="Whittington C.M."/>
            <person name="Wong E.S."/>
            <person name="Gemmell N.J."/>
            <person name="Buschiazzo E."/>
            <person name="Vargas Jentzsch I.M."/>
            <person name="Merkel A."/>
            <person name="Schmitz J."/>
            <person name="Zemann A."/>
            <person name="Churakov G."/>
            <person name="Kriegs J.O."/>
            <person name="Brosius J."/>
            <person name="Murchison E.P."/>
            <person name="Sachidanandam R."/>
            <person name="Smith C."/>
            <person name="Hannon G.J."/>
            <person name="Tsend-Ayush E."/>
            <person name="McMillan D."/>
            <person name="Attenborough R."/>
            <person name="Rens W."/>
            <person name="Ferguson-Smith M."/>
            <person name="Lefevre C.M."/>
            <person name="Sharp J.A."/>
            <person name="Nicholas K.R."/>
            <person name="Ray D.A."/>
            <person name="Kube M."/>
            <person name="Reinhardt R."/>
            <person name="Pringle T.H."/>
            <person name="Taylor J."/>
            <person name="Jones R.C."/>
            <person name="Nixon B."/>
            <person name="Dacheux J.L."/>
            <person name="Niwa H."/>
            <person name="Sekita Y."/>
            <person name="Huang X."/>
            <person name="Stark A."/>
            <person name="Kheradpour P."/>
            <person name="Kellis M."/>
            <person name="Flicek P."/>
            <person name="Chen Y."/>
            <person name="Webber C."/>
            <person name="Hardison R."/>
            <person name="Nelson J."/>
            <person name="Hallsworth-Pepin K."/>
            <person name="Delehaunty K."/>
            <person name="Markovic C."/>
            <person name="Minx P."/>
            <person name="Feng Y."/>
            <person name="Kremitzki C."/>
            <person name="Mitreva M."/>
            <person name="Glasscock J."/>
            <person name="Wylie T."/>
            <person name="Wohldmann P."/>
            <person name="Thiru P."/>
            <person name="Nhan M.N."/>
            <person name="Pohl C.S."/>
            <person name="Smith S.M."/>
            <person name="Hou S."/>
            <person name="Nefedov M."/>
            <person name="de Jong P.J."/>
            <person name="Renfree M.B."/>
            <person name="Mardis E.R."/>
            <person name="Wilson R.K."/>
        </authorList>
    </citation>
    <scope>NUCLEOTIDE SEQUENCE [LARGE SCALE GENOMIC DNA]</scope>
    <source>
        <strain evidence="17 18">Glennie</strain>
    </source>
</reference>
<evidence type="ECO:0000259" key="15">
    <source>
        <dbReference type="Pfam" id="PF01926"/>
    </source>
</evidence>
<dbReference type="eggNOG" id="KOG2484">
    <property type="taxonomic scope" value="Eukaryota"/>
</dbReference>
<dbReference type="GO" id="GO:0005525">
    <property type="term" value="F:GTP binding"/>
    <property type="evidence" value="ECO:0007669"/>
    <property type="project" value="UniProtKB-KW"/>
</dbReference>
<reference evidence="17" key="3">
    <citation type="submission" date="2025-09" db="UniProtKB">
        <authorList>
            <consortium name="Ensembl"/>
        </authorList>
    </citation>
    <scope>IDENTIFICATION</scope>
    <source>
        <strain evidence="17">Glennie</strain>
    </source>
</reference>
<dbReference type="CTD" id="26354"/>
<dbReference type="Pfam" id="PF01926">
    <property type="entry name" value="MMR_HSR1"/>
    <property type="match status" value="1"/>
</dbReference>
<sequence>MKRPKLKKASKRMSCHKRYKIQKKVREHKRKVRKEAKKRGHKKRKTDPGIPNSAPFKEALLREAEQRKQQLEELKQKQKLERQKEQAKKKLEAQNVSPPKEEPVKKEPVKPKEQPSNQPDNRNLKESFCRELKKVIEESDVVLEVLDARDPLGCRCSQVEQLIIQSGGNKKLLLVLNKTDLVPKENLRKWLWYLQKEFPTVIFKSSVQPKDKVNPSRKKQRDSKAGPINLSIGRVCVGGEGLLKLLQNFCETDNETLHVGVIGFPSVGKSSIINSLKKTSACQVGPARGITRSMQVVRVDKQIKMLDSPCLIASPSNSAAALALRSLINTGDEKSVLELMSAVLKHCSKKQIMLHYKIPDYRNSLEFLILLAQKRGMHKKGNVPDSPGIARVLLSEWTGAKLNYHSKPPRSFNFSPHLNEDIVAAMQQGFNRDQLAQYNANSIKAIHSPSKNSSIVFESSGLINGIIDENHISEEESEDDDDTSMEEEDQDSADEDIEVSFEPAQKPEKAKALLERPRSGEQLGAQREDSLNLDLLPEQDDAYDFNTDYV</sequence>
<evidence type="ECO:0000256" key="10">
    <source>
        <dbReference type="ARBA" id="ARBA00023242"/>
    </source>
</evidence>
<dbReference type="GO" id="GO:0017145">
    <property type="term" value="P:stem cell division"/>
    <property type="evidence" value="ECO:0007669"/>
    <property type="project" value="Ensembl"/>
</dbReference>
<evidence type="ECO:0000256" key="4">
    <source>
        <dbReference type="ARBA" id="ARBA00022553"/>
    </source>
</evidence>
<dbReference type="GO" id="GO:0019827">
    <property type="term" value="P:stem cell population maintenance"/>
    <property type="evidence" value="ECO:0007669"/>
    <property type="project" value="Ensembl"/>
</dbReference>
<feature type="region of interest" description="Disordered" evidence="14">
    <location>
        <begin position="468"/>
        <end position="550"/>
    </location>
</feature>
<keyword evidence="5" id="KW-0547">Nucleotide-binding</keyword>
<accession>F7FIF4</accession>
<evidence type="ECO:0000256" key="5">
    <source>
        <dbReference type="ARBA" id="ARBA00022741"/>
    </source>
</evidence>
<dbReference type="Pfam" id="PF08701">
    <property type="entry name" value="GN3L_Grn1"/>
    <property type="match status" value="1"/>
</dbReference>
<dbReference type="FunFam" id="3.40.50.300:FF:001106">
    <property type="entry name" value="Guanine nucleotide-binding protein-like 3"/>
    <property type="match status" value="1"/>
</dbReference>
<dbReference type="AlphaFoldDB" id="F7FIF4"/>